<dbReference type="PROSITE" id="PS00330">
    <property type="entry name" value="HEMOLYSIN_CALCIUM"/>
    <property type="match status" value="4"/>
</dbReference>
<evidence type="ECO:0000256" key="7">
    <source>
        <dbReference type="ARBA" id="ARBA00022737"/>
    </source>
</evidence>
<evidence type="ECO:0000313" key="16">
    <source>
        <dbReference type="EMBL" id="AKF16746.1"/>
    </source>
</evidence>
<dbReference type="PANTHER" id="PTHR38340">
    <property type="entry name" value="S-LAYER PROTEIN"/>
    <property type="match status" value="1"/>
</dbReference>
<evidence type="ECO:0000256" key="1">
    <source>
        <dbReference type="ARBA" id="ARBA00004598"/>
    </source>
</evidence>
<keyword evidence="12" id="KW-0472">Membrane</keyword>
<dbReference type="PRINTS" id="PR01488">
    <property type="entry name" value="RTXTOXINA"/>
</dbReference>
<dbReference type="InterPro" id="IPR013550">
    <property type="entry name" value="RTX_C"/>
</dbReference>
<keyword evidence="8" id="KW-0106">Calcium</keyword>
<feature type="domain" description="RTX C-terminal" evidence="15">
    <location>
        <begin position="854"/>
        <end position="998"/>
    </location>
</feature>
<dbReference type="Pfam" id="PF00353">
    <property type="entry name" value="HemolysinCabind"/>
    <property type="match status" value="3"/>
</dbReference>
<dbReference type="Gene3D" id="2.150.10.10">
    <property type="entry name" value="Serralysin-like metalloprotease, C-terminal"/>
    <property type="match status" value="3"/>
</dbReference>
<evidence type="ECO:0000256" key="6">
    <source>
        <dbReference type="ARBA" id="ARBA00022656"/>
    </source>
</evidence>
<gene>
    <name evidence="16" type="primary">hlyA</name>
</gene>
<keyword evidence="4" id="KW-1032">Host cell membrane</keyword>
<dbReference type="GO" id="GO:0005576">
    <property type="term" value="C:extracellular region"/>
    <property type="evidence" value="ECO:0007669"/>
    <property type="project" value="UniProtKB-SubCell"/>
</dbReference>
<name>A0A0F6WFV7_ECOLX</name>
<evidence type="ECO:0000256" key="10">
    <source>
        <dbReference type="ARBA" id="ARBA00022870"/>
    </source>
</evidence>
<evidence type="ECO:0000259" key="14">
    <source>
        <dbReference type="Pfam" id="PF02382"/>
    </source>
</evidence>
<dbReference type="NCBIfam" id="NF033203">
    <property type="entry name" value="entero_EhxA"/>
    <property type="match status" value="1"/>
</dbReference>
<evidence type="ECO:0000256" key="12">
    <source>
        <dbReference type="ARBA" id="ARBA00023136"/>
    </source>
</evidence>
<dbReference type="GO" id="GO:0031640">
    <property type="term" value="P:killing of cells of another organism"/>
    <property type="evidence" value="ECO:0007669"/>
    <property type="project" value="UniProtKB-KW"/>
</dbReference>
<accession>A0A0F6WFV7</accession>
<dbReference type="SUPFAM" id="SSF51120">
    <property type="entry name" value="beta-Roll"/>
    <property type="match status" value="1"/>
</dbReference>
<dbReference type="NCBIfam" id="NF033943">
    <property type="entry name" value="RTX_toxin"/>
    <property type="match status" value="1"/>
</dbReference>
<dbReference type="InterPro" id="IPR011049">
    <property type="entry name" value="Serralysin-like_metalloprot_C"/>
</dbReference>
<dbReference type="GO" id="GO:0015267">
    <property type="term" value="F:channel activity"/>
    <property type="evidence" value="ECO:0007669"/>
    <property type="project" value="InterPro"/>
</dbReference>
<sequence length="998" mass="107198">MTVNKIKNIFNNATSTTKSAFNTASSSVRSAGKKLILLIPDNYEAQGVGINELVKAADELGIEIHRTERDDTAIANQFFGTAEKVVGLTERGVAIFAPQLDKLLQKYQKVGSKIGGTAENVGNNLGKAGTVLSALQNFTGIALSGMALDELLRKQREGEDISQNDIAKSSIELINQLVDTVSSINSTVDSFSEQLNQLGSFLSSKPRLSSVGGKLQNLPDLGPLGDGLDVVSGILSAVSASFILGNSDAHTGTKAAAGIELTTQVLGNVGKAVSQYILAQRMAQGLSTTAASAGLITSAVMLAISPLSFLAIADKFERAKQLESYSERFKKFNYEGDALLAAFHKESGAIDAALTTINTVLSSVSAGVSAASSASLIGAPISMLVSALTGTISGILEASKQAMFEHVADKFAARINEWEKEHGKNYFENGYDARHAAFLEDSLSLLADFSRQHAVERAVAITQQHWDEKIGELAGITRNADRSQSGKAYINYLENGGLLEAQPKEFTQQVFDPQKGTIDLSTGNVSSVLTFVTPTFTPGEEVRERKQSGKYEYMTSLIVNGKDTWSVKGIKNHKGVYDYSNLIQFVEKDNKHYQARIISELGDKEDIVYSGAGSSEVFAGEGHDTVSYNKTDVGKLTIDATGASKPGEYIVSKNMYGDVKVLQEVVKEQEVSVGKRTEKIQYRDFEFRTGGIPYDVIDNLHSVEELIGGKHDDEFKGGKFNDIFHGADGNDYIEGNYGNDRLYGDDGDDYIFGGQGDDQLFGGSGNDKLSGGDGNNYLTGGSGNDELQAHGAYNILSGGTGDDKLYGGGGIDLLDGGEGNDYLNGGFGNDIYVYRQNYGHHTIADEGGKGDRLHLSDISFDDIAFKKVGNDLIMNKAINGVLSFNESNDVNGITFKNWFAKDASGEDNHLVEVITDKDGREIKADKISHNNNEQSGYIKASNIASEKNMVNITSVANDINKIISSVSGFDSGDERLASLYNLSLHQNNTHSTTLTTTV</sequence>
<keyword evidence="5" id="KW-0964">Secreted</keyword>
<evidence type="ECO:0000256" key="8">
    <source>
        <dbReference type="ARBA" id="ARBA00022837"/>
    </source>
</evidence>
<dbReference type="Pfam" id="PF02382">
    <property type="entry name" value="RTX"/>
    <property type="match status" value="1"/>
</dbReference>
<comment type="subcellular location">
    <subcellularLocation>
        <location evidence="1">Host cell membrane</location>
        <topology evidence="1">Multi-pass membrane protein</topology>
    </subcellularLocation>
    <subcellularLocation>
        <location evidence="2">Secreted</location>
    </subcellularLocation>
</comment>
<evidence type="ECO:0000256" key="3">
    <source>
        <dbReference type="ARBA" id="ARBA00005918"/>
    </source>
</evidence>
<dbReference type="PRINTS" id="PR00313">
    <property type="entry name" value="CABNDNGRPT"/>
</dbReference>
<dbReference type="Pfam" id="PF08339">
    <property type="entry name" value="RTX_C"/>
    <property type="match status" value="1"/>
</dbReference>
<dbReference type="InterPro" id="IPR003995">
    <property type="entry name" value="RTX_toxin_determinant-A"/>
</dbReference>
<keyword evidence="7" id="KW-0677">Repeat</keyword>
<reference evidence="16" key="1">
    <citation type="journal article" date="2015" name="BMC Microbiol.">
        <title>Genome sequencing and comparative genomics provides insights on the evolutionary dynamics and pathogenic potential of different H-serotypes of Shiga toxin-producing Escherichia coli O104.</title>
        <authorList>
            <person name="Yan X."/>
            <person name="Fratamico P.M."/>
            <person name="Bono J.L."/>
            <person name="Baranzoni G.M."/>
            <person name="Chen C.Y."/>
        </authorList>
    </citation>
    <scope>NUCLEOTIDE SEQUENCE</scope>
    <source>
        <strain evidence="16">RM9387</strain>
        <plasmid evidence="16">pO104_H7</plasmid>
    </source>
</reference>
<organism evidence="16">
    <name type="scientific">Escherichia coli O104:H7</name>
    <dbReference type="NCBI Taxonomy" id="1619910"/>
    <lineage>
        <taxon>Bacteria</taxon>
        <taxon>Pseudomonadati</taxon>
        <taxon>Pseudomonadota</taxon>
        <taxon>Gammaproteobacteria</taxon>
        <taxon>Enterobacterales</taxon>
        <taxon>Enterobacteriaceae</taxon>
        <taxon>Escherichia</taxon>
    </lineage>
</organism>
<evidence type="ECO:0000256" key="9">
    <source>
        <dbReference type="ARBA" id="ARBA00022852"/>
    </source>
</evidence>
<evidence type="ECO:0000256" key="2">
    <source>
        <dbReference type="ARBA" id="ARBA00004613"/>
    </source>
</evidence>
<geneLocation type="plasmid" evidence="16">
    <name>pO104_H7</name>
</geneLocation>
<evidence type="ECO:0000256" key="11">
    <source>
        <dbReference type="ARBA" id="ARBA00023026"/>
    </source>
</evidence>
<dbReference type="InterPro" id="IPR050557">
    <property type="entry name" value="RTX_toxin/Mannuronan_C5-epim"/>
</dbReference>
<dbReference type="PANTHER" id="PTHR38340:SF1">
    <property type="entry name" value="S-LAYER PROTEIN"/>
    <property type="match status" value="1"/>
</dbReference>
<evidence type="ECO:0000256" key="13">
    <source>
        <dbReference type="ARBA" id="ARBA00023288"/>
    </source>
</evidence>
<dbReference type="GO" id="GO:0020002">
    <property type="term" value="C:host cell plasma membrane"/>
    <property type="evidence" value="ECO:0007669"/>
    <property type="project" value="UniProtKB-SubCell"/>
</dbReference>
<dbReference type="GO" id="GO:0090729">
    <property type="term" value="F:toxin activity"/>
    <property type="evidence" value="ECO:0007669"/>
    <property type="project" value="UniProtKB-KW"/>
</dbReference>
<feature type="domain" description="RTX pore-forming" evidence="14">
    <location>
        <begin position="278"/>
        <end position="584"/>
    </location>
</feature>
<dbReference type="GO" id="GO:0005509">
    <property type="term" value="F:calcium ion binding"/>
    <property type="evidence" value="ECO:0007669"/>
    <property type="project" value="InterPro"/>
</dbReference>
<keyword evidence="16" id="KW-0614">Plasmid</keyword>
<keyword evidence="9" id="KW-0204">Cytolysis</keyword>
<evidence type="ECO:0000256" key="5">
    <source>
        <dbReference type="ARBA" id="ARBA00022525"/>
    </source>
</evidence>
<keyword evidence="10" id="KW-1043">Host membrane</keyword>
<keyword evidence="6" id="KW-0800">Toxin</keyword>
<dbReference type="InterPro" id="IPR018504">
    <property type="entry name" value="RTX_pore_form"/>
</dbReference>
<protein>
    <submittedName>
        <fullName evidence="16">Hemolysin, chromosomal</fullName>
    </submittedName>
</protein>
<dbReference type="EMBL" id="KM085449">
    <property type="protein sequence ID" value="AKF16746.1"/>
    <property type="molecule type" value="Genomic_DNA"/>
</dbReference>
<keyword evidence="11" id="KW-0843">Virulence</keyword>
<dbReference type="AlphaFoldDB" id="A0A0F6WFV7"/>
<evidence type="ECO:0000259" key="15">
    <source>
        <dbReference type="Pfam" id="PF08339"/>
    </source>
</evidence>
<dbReference type="RefSeq" id="WP_040116937.1">
    <property type="nucleotide sequence ID" value="NZ_KM085449.1"/>
</dbReference>
<dbReference type="InterPro" id="IPR001343">
    <property type="entry name" value="Hemolysn_Ca-bd"/>
</dbReference>
<dbReference type="InterPro" id="IPR018511">
    <property type="entry name" value="Hemolysin-typ_Ca-bd_CS"/>
</dbReference>
<proteinExistence type="inferred from homology"/>
<evidence type="ECO:0000256" key="4">
    <source>
        <dbReference type="ARBA" id="ARBA00022511"/>
    </source>
</evidence>
<keyword evidence="13" id="KW-0449">Lipoprotein</keyword>
<comment type="similarity">
    <text evidence="3">Belongs to the RTX prokaryotic toxin (TC 1.C.11) family.</text>
</comment>